<evidence type="ECO:0000256" key="9">
    <source>
        <dbReference type="SAM" id="Phobius"/>
    </source>
</evidence>
<proteinExistence type="inferred from homology"/>
<dbReference type="EMBL" id="CAMGZC010001166">
    <property type="protein sequence ID" value="CAI0651793.1"/>
    <property type="molecule type" value="Genomic_DNA"/>
</dbReference>
<evidence type="ECO:0000256" key="8">
    <source>
        <dbReference type="PIRSR" id="PIRSR608901-2"/>
    </source>
</evidence>
<dbReference type="PANTHER" id="PTHR46187:SF3">
    <property type="entry name" value="ALKALINE CERAMIDASE 3"/>
    <property type="match status" value="1"/>
</dbReference>
<feature type="binding site" evidence="7">
    <location>
        <position position="29"/>
    </location>
    <ligand>
        <name>Ca(2+)</name>
        <dbReference type="ChEBI" id="CHEBI:29108"/>
    </ligand>
</feature>
<evidence type="ECO:0000313" key="11">
    <source>
        <dbReference type="Proteomes" id="UP001152533"/>
    </source>
</evidence>
<dbReference type="GO" id="GO:0016811">
    <property type="term" value="F:hydrolase activity, acting on carbon-nitrogen (but not peptide) bonds, in linear amides"/>
    <property type="evidence" value="ECO:0007669"/>
    <property type="project" value="InterPro"/>
</dbReference>
<reference evidence="10" key="1">
    <citation type="submission" date="2022-08" db="EMBL/GenBank/DDBJ databases">
        <authorList>
            <person name="Giroux E."/>
            <person name="Giroux E."/>
        </authorList>
    </citation>
    <scope>NUCLEOTIDE SEQUENCE</scope>
    <source>
        <strain evidence="10">H1091258</strain>
    </source>
</reference>
<keyword evidence="5 9" id="KW-1133">Transmembrane helix</keyword>
<dbReference type="GO" id="GO:0046513">
    <property type="term" value="P:ceramide biosynthetic process"/>
    <property type="evidence" value="ECO:0007669"/>
    <property type="project" value="TreeGrafter"/>
</dbReference>
<dbReference type="InterPro" id="IPR008901">
    <property type="entry name" value="ACER"/>
</dbReference>
<dbReference type="Pfam" id="PF05875">
    <property type="entry name" value="Ceramidase"/>
    <property type="match status" value="1"/>
</dbReference>
<feature type="transmembrane region" description="Helical" evidence="9">
    <location>
        <begin position="126"/>
        <end position="144"/>
    </location>
</feature>
<name>A0A9W4WDC5_9PEZI</name>
<feature type="transmembrane region" description="Helical" evidence="9">
    <location>
        <begin position="93"/>
        <end position="114"/>
    </location>
</feature>
<dbReference type="GO" id="GO:0046872">
    <property type="term" value="F:metal ion binding"/>
    <property type="evidence" value="ECO:0007669"/>
    <property type="project" value="UniProtKB-KW"/>
</dbReference>
<comment type="caution">
    <text evidence="10">The sequence shown here is derived from an EMBL/GenBank/DDBJ whole genome shotgun (WGS) entry which is preliminary data.</text>
</comment>
<evidence type="ECO:0008006" key="12">
    <source>
        <dbReference type="Google" id="ProtNLM"/>
    </source>
</evidence>
<comment type="similarity">
    <text evidence="2">Belongs to the alkaline ceramidase family.</text>
</comment>
<keyword evidence="4" id="KW-0378">Hydrolase</keyword>
<evidence type="ECO:0000256" key="3">
    <source>
        <dbReference type="ARBA" id="ARBA00022692"/>
    </source>
</evidence>
<dbReference type="Proteomes" id="UP001152533">
    <property type="component" value="Unassembled WGS sequence"/>
</dbReference>
<evidence type="ECO:0000256" key="7">
    <source>
        <dbReference type="PIRSR" id="PIRSR608901-1"/>
    </source>
</evidence>
<evidence type="ECO:0000313" key="10">
    <source>
        <dbReference type="EMBL" id="CAI0651793.1"/>
    </source>
</evidence>
<feature type="binding site" evidence="8">
    <location>
        <position position="245"/>
    </location>
    <ligand>
        <name>Zn(2+)</name>
        <dbReference type="ChEBI" id="CHEBI:29105"/>
        <note>catalytic</note>
    </ligand>
</feature>
<evidence type="ECO:0000256" key="2">
    <source>
        <dbReference type="ARBA" id="ARBA00009780"/>
    </source>
</evidence>
<comment type="subcellular location">
    <subcellularLocation>
        <location evidence="1">Membrane</location>
        <topology evidence="1">Multi-pass membrane protein</topology>
    </subcellularLocation>
</comment>
<feature type="binding site" evidence="8">
    <location>
        <position position="241"/>
    </location>
    <ligand>
        <name>Zn(2+)</name>
        <dbReference type="ChEBI" id="CHEBI:29105"/>
        <note>catalytic</note>
    </ligand>
</feature>
<feature type="transmembrane region" description="Helical" evidence="9">
    <location>
        <begin position="150"/>
        <end position="170"/>
    </location>
</feature>
<feature type="binding site" evidence="7">
    <location>
        <position position="40"/>
    </location>
    <ligand>
        <name>Ca(2+)</name>
        <dbReference type="ChEBI" id="CHEBI:29108"/>
    </ligand>
</feature>
<evidence type="ECO:0000256" key="1">
    <source>
        <dbReference type="ARBA" id="ARBA00004141"/>
    </source>
</evidence>
<evidence type="ECO:0000256" key="4">
    <source>
        <dbReference type="ARBA" id="ARBA00022801"/>
    </source>
</evidence>
<organism evidence="10 11">
    <name type="scientific">Colletotrichum noveboracense</name>
    <dbReference type="NCBI Taxonomy" id="2664923"/>
    <lineage>
        <taxon>Eukaryota</taxon>
        <taxon>Fungi</taxon>
        <taxon>Dikarya</taxon>
        <taxon>Ascomycota</taxon>
        <taxon>Pezizomycotina</taxon>
        <taxon>Sordariomycetes</taxon>
        <taxon>Hypocreomycetidae</taxon>
        <taxon>Glomerellales</taxon>
        <taxon>Glomerellaceae</taxon>
        <taxon>Colletotrichum</taxon>
        <taxon>Colletotrichum gloeosporioides species complex</taxon>
    </lineage>
</organism>
<feature type="binding site" evidence="7">
    <location>
        <position position="27"/>
    </location>
    <ligand>
        <name>Ca(2+)</name>
        <dbReference type="ChEBI" id="CHEBI:29108"/>
    </ligand>
</feature>
<dbReference type="GO" id="GO:0046514">
    <property type="term" value="P:ceramide catabolic process"/>
    <property type="evidence" value="ECO:0007669"/>
    <property type="project" value="TreeGrafter"/>
</dbReference>
<keyword evidence="6 9" id="KW-0472">Membrane</keyword>
<keyword evidence="3 9" id="KW-0812">Transmembrane</keyword>
<dbReference type="AlphaFoldDB" id="A0A9W4WDC5"/>
<keyword evidence="7" id="KW-0106">Calcium</keyword>
<feature type="transmembrane region" description="Helical" evidence="9">
    <location>
        <begin position="191"/>
        <end position="213"/>
    </location>
</feature>
<comment type="cofactor">
    <cofactor evidence="8">
        <name>Zn(2+)</name>
        <dbReference type="ChEBI" id="CHEBI:29105"/>
    </cofactor>
</comment>
<keyword evidence="11" id="KW-1185">Reference proteome</keyword>
<dbReference type="GO" id="GO:0005789">
    <property type="term" value="C:endoplasmic reticulum membrane"/>
    <property type="evidence" value="ECO:0007669"/>
    <property type="project" value="TreeGrafter"/>
</dbReference>
<feature type="transmembrane region" description="Helical" evidence="9">
    <location>
        <begin position="69"/>
        <end position="87"/>
    </location>
</feature>
<dbReference type="PANTHER" id="PTHR46187">
    <property type="entry name" value="ALKALINE CERAMIDASE 3"/>
    <property type="match status" value="1"/>
</dbReference>
<evidence type="ECO:0000256" key="6">
    <source>
        <dbReference type="ARBA" id="ARBA00023136"/>
    </source>
</evidence>
<evidence type="ECO:0000256" key="5">
    <source>
        <dbReference type="ARBA" id="ARBA00022989"/>
    </source>
</evidence>
<feature type="binding site" evidence="8">
    <location>
        <position position="88"/>
    </location>
    <ligand>
        <name>Zn(2+)</name>
        <dbReference type="ChEBI" id="CHEBI:29105"/>
        <note>catalytic</note>
    </ligand>
</feature>
<protein>
    <recommendedName>
        <fullName evidence="12">Alkaline phytoceramidase</fullName>
    </recommendedName>
</protein>
<keyword evidence="8" id="KW-0862">Zinc</keyword>
<feature type="transmembrane region" description="Helical" evidence="9">
    <location>
        <begin position="242"/>
        <end position="261"/>
    </location>
</feature>
<accession>A0A9W4WDC5</accession>
<sequence length="305" mass="34667">MSFSLPSIPYPPSGDGVWNPVTATINWCEEDYYVSPYVAEVINTFTNAIFVYLALVGISSCVRNKHPGVFLVAYIGYMIIGVASIFYHTTLKYWMQLFDELSMIYTTCILFFAVFSHGKSTPGQALLGFFVTSLAVFITGYYHYLGDPVFHQVMFGILTATVVFRSLYIMEKILRPRSKPQSKSEHLDVDLLKTMWTLITCGLSAIAIGFLAWNLDNIFCSQLRAWRRELGLPWGVLLEGHGWWHLFTGIACYINVTYGLWLRYCRDGKKREVVLVWPSMFCSVPTVERIRPTGKGSAKFNGKTE</sequence>
<keyword evidence="7" id="KW-0479">Metal-binding</keyword>
<gene>
    <name evidence="10" type="ORF">CGXH109_LOCUS110329</name>
</gene>
<feature type="transmembrane region" description="Helical" evidence="9">
    <location>
        <begin position="41"/>
        <end position="62"/>
    </location>
</feature>